<evidence type="ECO:0000313" key="14">
    <source>
        <dbReference type="Proteomes" id="UP000552864"/>
    </source>
</evidence>
<dbReference type="CDD" id="cd00616">
    <property type="entry name" value="AHBA_syn"/>
    <property type="match status" value="1"/>
</dbReference>
<dbReference type="PANTHER" id="PTHR30244">
    <property type="entry name" value="TRANSAMINASE"/>
    <property type="match status" value="1"/>
</dbReference>
<dbReference type="PANTHER" id="PTHR30244:SF34">
    <property type="entry name" value="DTDP-4-AMINO-4,6-DIDEOXYGALACTOSE TRANSAMINASE"/>
    <property type="match status" value="1"/>
</dbReference>
<comment type="similarity">
    <text evidence="6 12">Belongs to the DegT/DnrJ/EryC1 family.</text>
</comment>
<dbReference type="FunFam" id="3.40.640.10:FF:000090">
    <property type="entry name" value="Pyridoxal phosphate-dependent aminotransferase"/>
    <property type="match status" value="1"/>
</dbReference>
<dbReference type="EMBL" id="JABAHZ010000008">
    <property type="protein sequence ID" value="NLR82096.1"/>
    <property type="molecule type" value="Genomic_DNA"/>
</dbReference>
<dbReference type="PIRSF" id="PIRSF000390">
    <property type="entry name" value="PLP_StrS"/>
    <property type="match status" value="1"/>
</dbReference>
<evidence type="ECO:0000256" key="4">
    <source>
        <dbReference type="ARBA" id="ARBA00022679"/>
    </source>
</evidence>
<dbReference type="Gene3D" id="3.90.1150.10">
    <property type="entry name" value="Aspartate Aminotransferase, domain 1"/>
    <property type="match status" value="1"/>
</dbReference>
<dbReference type="GO" id="GO:0102933">
    <property type="term" value="F:GDP-4-dehydro-6-deoxy-D-mannose-4-aminotransferase activity"/>
    <property type="evidence" value="ECO:0007669"/>
    <property type="project" value="UniProtKB-EC"/>
</dbReference>
<evidence type="ECO:0000256" key="8">
    <source>
        <dbReference type="ARBA" id="ARBA00066317"/>
    </source>
</evidence>
<gene>
    <name evidence="13" type="ORF">HGH91_25995</name>
</gene>
<dbReference type="SUPFAM" id="SSF53383">
    <property type="entry name" value="PLP-dependent transferases"/>
    <property type="match status" value="1"/>
</dbReference>
<name>A0A847SVF7_9BACT</name>
<dbReference type="GO" id="GO:0000271">
    <property type="term" value="P:polysaccharide biosynthetic process"/>
    <property type="evidence" value="ECO:0007669"/>
    <property type="project" value="TreeGrafter"/>
</dbReference>
<evidence type="ECO:0000256" key="9">
    <source>
        <dbReference type="ARBA" id="ARBA00074221"/>
    </source>
</evidence>
<evidence type="ECO:0000256" key="6">
    <source>
        <dbReference type="ARBA" id="ARBA00037999"/>
    </source>
</evidence>
<feature type="modified residue" description="N6-(pyridoxal phosphate)lysine" evidence="11">
    <location>
        <position position="190"/>
    </location>
</feature>
<dbReference type="InterPro" id="IPR015421">
    <property type="entry name" value="PyrdxlP-dep_Trfase_major"/>
</dbReference>
<evidence type="ECO:0000313" key="13">
    <source>
        <dbReference type="EMBL" id="NLR82096.1"/>
    </source>
</evidence>
<reference evidence="13 14" key="1">
    <citation type="submission" date="2020-04" db="EMBL/GenBank/DDBJ databases">
        <authorList>
            <person name="Yin C."/>
        </authorList>
    </citation>
    <scope>NUCLEOTIDE SEQUENCE [LARGE SCALE GENOMIC DNA]</scope>
    <source>
        <strain evidence="13 14">Ak56</strain>
    </source>
</reference>
<comment type="pathway">
    <text evidence="2">Bacterial outer membrane biogenesis; LPS O-antigen biosynthesis.</text>
</comment>
<evidence type="ECO:0000256" key="3">
    <source>
        <dbReference type="ARBA" id="ARBA00022576"/>
    </source>
</evidence>
<protein>
    <recommendedName>
        <fullName evidence="9">GDP-perosamine synthase</fullName>
        <ecNumber evidence="8">2.6.1.102</ecNumber>
    </recommendedName>
</protein>
<evidence type="ECO:0000256" key="10">
    <source>
        <dbReference type="PIRSR" id="PIRSR000390-1"/>
    </source>
</evidence>
<keyword evidence="4 13" id="KW-0808">Transferase</keyword>
<organism evidence="13 14">
    <name type="scientific">Chitinophaga eiseniae</name>
    <dbReference type="NCBI Taxonomy" id="634771"/>
    <lineage>
        <taxon>Bacteria</taxon>
        <taxon>Pseudomonadati</taxon>
        <taxon>Bacteroidota</taxon>
        <taxon>Chitinophagia</taxon>
        <taxon>Chitinophagales</taxon>
        <taxon>Chitinophagaceae</taxon>
        <taxon>Chitinophaga</taxon>
    </lineage>
</organism>
<evidence type="ECO:0000256" key="7">
    <source>
        <dbReference type="ARBA" id="ARBA00051587"/>
    </source>
</evidence>
<comment type="caution">
    <text evidence="13">The sequence shown here is derived from an EMBL/GenBank/DDBJ whole genome shotgun (WGS) entry which is preliminary data.</text>
</comment>
<evidence type="ECO:0000256" key="11">
    <source>
        <dbReference type="PIRSR" id="PIRSR000390-2"/>
    </source>
</evidence>
<evidence type="ECO:0000256" key="1">
    <source>
        <dbReference type="ARBA" id="ARBA00001933"/>
    </source>
</evidence>
<sequence>MNKKIWLSSPHMGTKEFEFVKDVFDSNWIAPLGPHVDGFEKDLSTFTGTAHTAVLSSGTAALHLALIALGVKAGDEVICQSMTFSASANPIAYLGATPVFVDSETSTWNMDPALLEQAIIDRIENGKKPKAIIPVHLYGMPAQMNEIMAIANRYEIPVIEDAAEALGSWYREQACGSIGKLGILSFNGNKIITTSGGGALISNDETLISHSRFLATQARDAAPHYQHSHIGYNYRMSNVCAGIGRGQMLVLEERVAQRRANYRHYVAQLSDLPGVTFVSEPVGFFSNRWLSTILVNPAKSNGITRETIRLALERENIESRPLWKPMHMQPVFEKMPAYVNGVSEKLFDNGLCLPSGSNLTPADLWRVTDVIRGLFAAAKVNASRTYQSQD</sequence>
<dbReference type="RefSeq" id="WP_168742144.1">
    <property type="nucleotide sequence ID" value="NZ_JABAHZ010000008.1"/>
</dbReference>
<dbReference type="Pfam" id="PF01041">
    <property type="entry name" value="DegT_DnrJ_EryC1"/>
    <property type="match status" value="1"/>
</dbReference>
<dbReference type="GO" id="GO:0030170">
    <property type="term" value="F:pyridoxal phosphate binding"/>
    <property type="evidence" value="ECO:0007669"/>
    <property type="project" value="TreeGrafter"/>
</dbReference>
<dbReference type="AlphaFoldDB" id="A0A847SVF7"/>
<keyword evidence="3 13" id="KW-0032">Aminotransferase</keyword>
<dbReference type="Gene3D" id="3.40.640.10">
    <property type="entry name" value="Type I PLP-dependent aspartate aminotransferase-like (Major domain)"/>
    <property type="match status" value="1"/>
</dbReference>
<comment type="cofactor">
    <cofactor evidence="1">
        <name>pyridoxal 5'-phosphate</name>
        <dbReference type="ChEBI" id="CHEBI:597326"/>
    </cofactor>
</comment>
<evidence type="ECO:0000256" key="12">
    <source>
        <dbReference type="RuleBase" id="RU004508"/>
    </source>
</evidence>
<keyword evidence="14" id="KW-1185">Reference proteome</keyword>
<keyword evidence="5 11" id="KW-0663">Pyridoxal phosphate</keyword>
<feature type="active site" description="Proton acceptor" evidence="10">
    <location>
        <position position="190"/>
    </location>
</feature>
<dbReference type="InterPro" id="IPR015424">
    <property type="entry name" value="PyrdxlP-dep_Trfase"/>
</dbReference>
<dbReference type="InterPro" id="IPR000653">
    <property type="entry name" value="DegT/StrS_aminotransferase"/>
</dbReference>
<dbReference type="InterPro" id="IPR015422">
    <property type="entry name" value="PyrdxlP-dep_Trfase_small"/>
</dbReference>
<dbReference type="EC" id="2.6.1.102" evidence="8"/>
<comment type="catalytic activity">
    <reaction evidence="7">
        <text>GDP-alpha-D-perosamine + 2-oxoglutarate = GDP-4-dehydro-alpha-D-rhamnose + L-glutamate</text>
        <dbReference type="Rhea" id="RHEA:36779"/>
        <dbReference type="ChEBI" id="CHEBI:16810"/>
        <dbReference type="ChEBI" id="CHEBI:29985"/>
        <dbReference type="ChEBI" id="CHEBI:57964"/>
        <dbReference type="ChEBI" id="CHEBI:73996"/>
        <dbReference type="EC" id="2.6.1.102"/>
    </reaction>
</comment>
<accession>A0A847SVF7</accession>
<evidence type="ECO:0000256" key="5">
    <source>
        <dbReference type="ARBA" id="ARBA00022898"/>
    </source>
</evidence>
<proteinExistence type="inferred from homology"/>
<dbReference type="Proteomes" id="UP000552864">
    <property type="component" value="Unassembled WGS sequence"/>
</dbReference>
<evidence type="ECO:0000256" key="2">
    <source>
        <dbReference type="ARBA" id="ARBA00005125"/>
    </source>
</evidence>